<proteinExistence type="predicted"/>
<evidence type="ECO:0000313" key="2">
    <source>
        <dbReference type="EMBL" id="OLF09229.1"/>
    </source>
</evidence>
<evidence type="ECO:0000256" key="1">
    <source>
        <dbReference type="SAM" id="Phobius"/>
    </source>
</evidence>
<dbReference type="EMBL" id="MSIE01000088">
    <property type="protein sequence ID" value="OLF09229.1"/>
    <property type="molecule type" value="Genomic_DNA"/>
</dbReference>
<feature type="transmembrane region" description="Helical" evidence="1">
    <location>
        <begin position="21"/>
        <end position="38"/>
    </location>
</feature>
<dbReference type="Proteomes" id="UP000185596">
    <property type="component" value="Unassembled WGS sequence"/>
</dbReference>
<comment type="caution">
    <text evidence="2">The sequence shown here is derived from an EMBL/GenBank/DDBJ whole genome shotgun (WGS) entry which is preliminary data.</text>
</comment>
<dbReference type="InterPro" id="IPR045647">
    <property type="entry name" value="DUF6401"/>
</dbReference>
<keyword evidence="1" id="KW-0472">Membrane</keyword>
<sequence length="128" mass="13453">MRIRRLERSARRLLDRLQGHMGAGLLAAATIPGLTAVIDQHAAAVRDILESGAESGAAVAGTVLLAGYAQGMLDHVRDRGGQLRVPTEPADWAHADWVSMRLVAICALARTLPSGRPADSTKGLPSLA</sequence>
<reference evidence="2 3" key="1">
    <citation type="submission" date="2016-12" db="EMBL/GenBank/DDBJ databases">
        <title>The draft genome sequence of Actinophytocola sp. 11-183.</title>
        <authorList>
            <person name="Wang W."/>
            <person name="Yuan L."/>
        </authorList>
    </citation>
    <scope>NUCLEOTIDE SEQUENCE [LARGE SCALE GENOMIC DNA]</scope>
    <source>
        <strain evidence="2 3">11-183</strain>
    </source>
</reference>
<evidence type="ECO:0000313" key="3">
    <source>
        <dbReference type="Proteomes" id="UP000185596"/>
    </source>
</evidence>
<protein>
    <submittedName>
        <fullName evidence="2">Uncharacterized protein</fullName>
    </submittedName>
</protein>
<dbReference type="Pfam" id="PF19939">
    <property type="entry name" value="DUF6401"/>
    <property type="match status" value="1"/>
</dbReference>
<dbReference type="AlphaFoldDB" id="A0A1Q8C4G0"/>
<keyword evidence="1" id="KW-1133">Transmembrane helix</keyword>
<dbReference type="OrthoDB" id="3831302at2"/>
<organism evidence="2 3">
    <name type="scientific">Actinophytocola xanthii</name>
    <dbReference type="NCBI Taxonomy" id="1912961"/>
    <lineage>
        <taxon>Bacteria</taxon>
        <taxon>Bacillati</taxon>
        <taxon>Actinomycetota</taxon>
        <taxon>Actinomycetes</taxon>
        <taxon>Pseudonocardiales</taxon>
        <taxon>Pseudonocardiaceae</taxon>
    </lineage>
</organism>
<dbReference type="STRING" id="1912961.BU204_33365"/>
<keyword evidence="3" id="KW-1185">Reference proteome</keyword>
<name>A0A1Q8C4G0_9PSEU</name>
<dbReference type="RefSeq" id="WP_075129800.1">
    <property type="nucleotide sequence ID" value="NZ_MSIE01000088.1"/>
</dbReference>
<accession>A0A1Q8C4G0</accession>
<gene>
    <name evidence="2" type="ORF">BU204_33365</name>
</gene>
<keyword evidence="1" id="KW-0812">Transmembrane</keyword>